<dbReference type="Proteomes" id="UP000240571">
    <property type="component" value="Unassembled WGS sequence"/>
</dbReference>
<keyword evidence="4" id="KW-1185">Reference proteome</keyword>
<dbReference type="EMBL" id="PYWW01000026">
    <property type="protein sequence ID" value="PTC29641.1"/>
    <property type="molecule type" value="Genomic_DNA"/>
</dbReference>
<gene>
    <name evidence="2" type="ORF">BBG20_24880</name>
    <name evidence="3" type="ORF">C9382_12060</name>
</gene>
<dbReference type="EMBL" id="MAUE01000041">
    <property type="protein sequence ID" value="OCW20879.1"/>
    <property type="molecule type" value="Genomic_DNA"/>
</dbReference>
<evidence type="ECO:0000313" key="3">
    <source>
        <dbReference type="EMBL" id="PTC29641.1"/>
    </source>
</evidence>
<evidence type="ECO:0000313" key="4">
    <source>
        <dbReference type="Proteomes" id="UP000095081"/>
    </source>
</evidence>
<reference evidence="2 4" key="1">
    <citation type="submission" date="2016-06" db="EMBL/GenBank/DDBJ databases">
        <title>Draft genome sequence of Pseudomonas sp. S1E40, a novel strain antagonistic activity to fungal plant pathogen.</title>
        <authorList>
            <person name="Tambong J.T."/>
            <person name="Tchagang C."/>
            <person name="Xu R."/>
        </authorList>
    </citation>
    <scope>NUCLEOTIDE SEQUENCE [LARGE SCALE GENOMIC DNA]</scope>
    <source>
        <strain evidence="2 4">S1E40</strain>
    </source>
</reference>
<proteinExistence type="predicted"/>
<dbReference type="AlphaFoldDB" id="A0A2T4G1S9"/>
<dbReference type="SUPFAM" id="SSF159501">
    <property type="entry name" value="EreA/ChaN-like"/>
    <property type="match status" value="1"/>
</dbReference>
<reference evidence="3 5" key="2">
    <citation type="submission" date="2018-03" db="EMBL/GenBank/DDBJ databases">
        <title>Diversity of bacteria associated with corn roots inoculated with woodland soils in Canada, and Description of Pseudomonas aylmerense sp. nov.</title>
        <authorList>
            <person name="Tambong J.T."/>
            <person name="Xu R."/>
            <person name="Tchagang C."/>
        </authorList>
    </citation>
    <scope>NUCLEOTIDE SEQUENCE [LARGE SCALE GENOMIC DNA]</scope>
    <source>
        <strain evidence="3 5">S1E44</strain>
    </source>
</reference>
<evidence type="ECO:0000313" key="2">
    <source>
        <dbReference type="EMBL" id="OCW20879.1"/>
    </source>
</evidence>
<organism evidence="3 5">
    <name type="scientific">Pseudomonas aylmerensis</name>
    <dbReference type="NCBI Taxonomy" id="1869229"/>
    <lineage>
        <taxon>Bacteria</taxon>
        <taxon>Pseudomonadati</taxon>
        <taxon>Pseudomonadota</taxon>
        <taxon>Gammaproteobacteria</taxon>
        <taxon>Pseudomonadales</taxon>
        <taxon>Pseudomonadaceae</taxon>
        <taxon>Pseudomonas</taxon>
    </lineage>
</organism>
<feature type="region of interest" description="Disordered" evidence="1">
    <location>
        <begin position="1048"/>
        <end position="1091"/>
    </location>
</feature>
<evidence type="ECO:0000256" key="1">
    <source>
        <dbReference type="SAM" id="MobiDB-lite"/>
    </source>
</evidence>
<dbReference type="Gene3D" id="3.40.50.11550">
    <property type="match status" value="1"/>
</dbReference>
<name>A0A2T4G1S9_9PSED</name>
<sequence>MDIHPASTYASQVDTASTLEDFITDYGLKMPNSHFALSALADAVLDRAMEHPLGNFGGALSWPVPLSSQAQRSLMENARLYVTEHPNPPPMVTSQGLLEYLNSNQPLSAEALKDPAKALEALLGTARAQGLGHALQTQLNGIATDTSVNDYTLAAMNLFLDPTSIAEPNKTKFAGFDLVQQSHWGKPASTIVDNLSKHLETKRYTTSGMAKVGAYLLLARTAPELLIKDIPANVTYGSPAWVSLSIAAATIEHQAPGKVPNMTFAQVMLEAENAGLQNLAMTQQAQTAALRVWGVVNGVLSETEAGRYNTTDVEKVRSAFNQQARMRVDASSQIEAPIPSRKEIALAKLKERFGENVPFEEKLLTVKQTVQPHAQPLFDPNRAPAGPHSLLDIAMSGLHQYEWESTDDRIVEATRGKSLNLEVKTEFDTQFTAAIDQRKQGLKTAVKQMITQLPLPDREQFEYGKLEFFQNHTYQLGLGFTDRTLAEKNQALLVKITGVDGEKVYEIDFKRGSITAVPNTVLTQEREREANRVFPIESFKPSDTVAAALASGGQASEPRATPNSFASTRTQAIADAFVEHLDIDNNDVVKQAKGTTTFDKQMETEGKLADFFLDLIPLRSAIVNFQNGNHLDGAIDLGMDIFGFVTAGAGKVAKVGAKAAGAASKALKVAKILGTTVISELNPLGGLGDLVEGGAKLIGKGVDKIKGATDSLDLANAMSRDHGPLTYGSFKYGGQTYEADTILSNGQRYAYDPVQMRPYGTPLDDFNPLDAMMPPSPRMEGAIGRPGNARYNPIDRQGRHVPTAPKTDHLPDAEYVTSINGARNDAHFTPSRKAATREKFGREMDAFYQRMASGELPARPTIPEIPKSVTPSQLIEKALDAADGVVFGDVHKDLASFQTLFGNVDTFKQKGVKKLYMEATFYDAQMKLVDDGIGYLGDGITPRFPSFNQLVKKFSDADIEVVPLDHCYLTRHKDERELYKQAMKAEDFVPRLKEFNYYAAQTIRQNSAGEKWIALVGNAHMKTSQGIPGVAELTGSIGVGVFKRTDPGPSLGLRKTNHVPDPAQRLKPDDLPGDLHIFKQEKASPRNSVAA</sequence>
<evidence type="ECO:0000313" key="5">
    <source>
        <dbReference type="Proteomes" id="UP000240571"/>
    </source>
</evidence>
<dbReference type="Proteomes" id="UP000095081">
    <property type="component" value="Unassembled WGS sequence"/>
</dbReference>
<comment type="caution">
    <text evidence="3">The sequence shown here is derived from an EMBL/GenBank/DDBJ whole genome shotgun (WGS) entry which is preliminary data.</text>
</comment>
<protein>
    <submittedName>
        <fullName evidence="3">Uncharacterized protein</fullName>
    </submittedName>
</protein>
<dbReference type="CDD" id="cd14729">
    <property type="entry name" value="RtxA-like"/>
    <property type="match status" value="1"/>
</dbReference>
<accession>A0A2T4G1S9</accession>